<dbReference type="SUPFAM" id="SSF56801">
    <property type="entry name" value="Acetyl-CoA synthetase-like"/>
    <property type="match status" value="1"/>
</dbReference>
<feature type="domain" description="AMP-dependent synthetase/ligase" evidence="5">
    <location>
        <begin position="60"/>
        <end position="479"/>
    </location>
</feature>
<dbReference type="GO" id="GO:0005783">
    <property type="term" value="C:endoplasmic reticulum"/>
    <property type="evidence" value="ECO:0007669"/>
    <property type="project" value="TreeGrafter"/>
</dbReference>
<dbReference type="InterPro" id="IPR000873">
    <property type="entry name" value="AMP-dep_synth/lig_dom"/>
</dbReference>
<protein>
    <recommendedName>
        <fullName evidence="3">long-chain-fatty-acid--CoA ligase</fullName>
        <ecNumber evidence="3">6.2.1.3</ecNumber>
    </recommendedName>
</protein>
<feature type="region of interest" description="Disordered" evidence="4">
    <location>
        <begin position="575"/>
        <end position="594"/>
    </location>
</feature>
<dbReference type="InterPro" id="IPR042099">
    <property type="entry name" value="ANL_N_sf"/>
</dbReference>
<gene>
    <name evidence="6" type="ORF">TR88795</name>
</gene>
<reference evidence="6" key="1">
    <citation type="submission" date="2016-01" db="EMBL/GenBank/DDBJ databases">
        <title>Reference transcriptome for the parasite Schistocephalus solidus: insights into the molecular evolution of parasitism.</title>
        <authorList>
            <person name="Hebert F.O."/>
            <person name="Grambauer S."/>
            <person name="Barber I."/>
            <person name="Landry C.R."/>
            <person name="Aubin-Horth N."/>
        </authorList>
    </citation>
    <scope>NUCLEOTIDE SEQUENCE</scope>
</reference>
<evidence type="ECO:0000256" key="4">
    <source>
        <dbReference type="SAM" id="MobiDB-lite"/>
    </source>
</evidence>
<evidence type="ECO:0000256" key="3">
    <source>
        <dbReference type="ARBA" id="ARBA00026121"/>
    </source>
</evidence>
<keyword evidence="1" id="KW-0436">Ligase</keyword>
<name>A0A0X3NT04_SCHSO</name>
<organism evidence="6">
    <name type="scientific">Schistocephalus solidus</name>
    <name type="common">Tapeworm</name>
    <dbReference type="NCBI Taxonomy" id="70667"/>
    <lineage>
        <taxon>Eukaryota</taxon>
        <taxon>Metazoa</taxon>
        <taxon>Spiralia</taxon>
        <taxon>Lophotrochozoa</taxon>
        <taxon>Platyhelminthes</taxon>
        <taxon>Cestoda</taxon>
        <taxon>Eucestoda</taxon>
        <taxon>Diphyllobothriidea</taxon>
        <taxon>Diphyllobothriidae</taxon>
        <taxon>Schistocephalus</taxon>
    </lineage>
</organism>
<feature type="compositionally biased region" description="Polar residues" evidence="4">
    <location>
        <begin position="580"/>
        <end position="591"/>
    </location>
</feature>
<proteinExistence type="predicted"/>
<dbReference type="EC" id="6.2.1.3" evidence="3"/>
<dbReference type="InterPro" id="IPR020845">
    <property type="entry name" value="AMP-binding_CS"/>
</dbReference>
<dbReference type="PANTHER" id="PTHR43272:SF107">
    <property type="entry name" value="LONG-CHAIN-FATTY-ACID--COA LIGASE 5"/>
    <property type="match status" value="1"/>
</dbReference>
<dbReference type="EMBL" id="GEEE01024353">
    <property type="protein sequence ID" value="JAP38872.1"/>
    <property type="molecule type" value="Transcribed_RNA"/>
</dbReference>
<dbReference type="PANTHER" id="PTHR43272">
    <property type="entry name" value="LONG-CHAIN-FATTY-ACID--COA LIGASE"/>
    <property type="match status" value="1"/>
</dbReference>
<dbReference type="AlphaFoldDB" id="A0A0X3NT04"/>
<evidence type="ECO:0000256" key="1">
    <source>
        <dbReference type="ARBA" id="ARBA00022598"/>
    </source>
</evidence>
<dbReference type="PROSITE" id="PS00455">
    <property type="entry name" value="AMP_BINDING"/>
    <property type="match status" value="1"/>
</dbReference>
<dbReference type="GO" id="GO:0004467">
    <property type="term" value="F:long-chain fatty acid-CoA ligase activity"/>
    <property type="evidence" value="ECO:0007669"/>
    <property type="project" value="UniProtKB-EC"/>
</dbReference>
<dbReference type="GO" id="GO:0016020">
    <property type="term" value="C:membrane"/>
    <property type="evidence" value="ECO:0007669"/>
    <property type="project" value="TreeGrafter"/>
</dbReference>
<evidence type="ECO:0000256" key="2">
    <source>
        <dbReference type="ARBA" id="ARBA00022832"/>
    </source>
</evidence>
<keyword evidence="2" id="KW-0276">Fatty acid metabolism</keyword>
<evidence type="ECO:0000259" key="5">
    <source>
        <dbReference type="Pfam" id="PF00501"/>
    </source>
</evidence>
<keyword evidence="2" id="KW-0443">Lipid metabolism</keyword>
<sequence>MSAEKVPKIPFIPKINSYCTTIEDCIRVNSNYVTGDLPNLLPSSVQGIGDIVKEGATLAADRPCLGSHTSPTEPYTWMTYAECYTRLKHFGSGLQEFEDLSATPWRCVGIYGINCSDWVIAQYACASYRLTSVPLYDTLGDEAILHICNQADLSTVVCDTPARASKLFALTSSLECLKHIIIMKPGSEEMNSLKDKAGTSVQIHTFDEIVALGTAHPKEVLSSGPDDLILICYTSGTTGLPKGVMIPNKMMLASLNNNMLNAGIDILTEHDVYLSYLPLAHIFEQMFVLLTLCRHGRVGFYSGDPRTLTEDARALRPTVLTVVPRVLLRVYEGVQKKLGNSALRRWLFKKAMEAKCKDVDRNVFNRNTMWDVLFFSKVRALFGDRVRWITCGGAPLAPHVLRFTRAAFSCWVFEGYGSTETAGSMSISMASDLEGGHVGAPVPGLQLKLADVPSMDIVVSRDKKGEICVRGPSCTPGYYKDPEKTAELLDSEGWMHTGDVAVWTEKNSLRIVDRCKHIFKLSQGEYIAPEKVETVYQSSPLISQVFVDGDAQQAFPVAIVVPELASLVDRLNRKSKMANGHQQKPNGTVSASGEPEERFIVMGKSMTAEQICKMEAAVNAVLEDMTELGKARGLKGFEQVRAIMLSPKAFSVENRMLTPTMKSAREVIRREFASAIKALYCSSSNA</sequence>
<accession>A0A0X3NT04</accession>
<dbReference type="Pfam" id="PF00501">
    <property type="entry name" value="AMP-binding"/>
    <property type="match status" value="1"/>
</dbReference>
<evidence type="ECO:0000313" key="6">
    <source>
        <dbReference type="EMBL" id="JAP38872.1"/>
    </source>
</evidence>
<dbReference type="Gene3D" id="3.40.50.12780">
    <property type="entry name" value="N-terminal domain of ligase-like"/>
    <property type="match status" value="1"/>
</dbReference>